<dbReference type="Pfam" id="PF00392">
    <property type="entry name" value="GntR"/>
    <property type="match status" value="1"/>
</dbReference>
<proteinExistence type="predicted"/>
<gene>
    <name evidence="5" type="ORF">ACFO0J_12355</name>
</gene>
<evidence type="ECO:0000256" key="3">
    <source>
        <dbReference type="ARBA" id="ARBA00023163"/>
    </source>
</evidence>
<dbReference type="InterPro" id="IPR036388">
    <property type="entry name" value="WH-like_DNA-bd_sf"/>
</dbReference>
<dbReference type="InterPro" id="IPR000524">
    <property type="entry name" value="Tscrpt_reg_HTH_GntR"/>
</dbReference>
<feature type="domain" description="HTH gntR-type" evidence="4">
    <location>
        <begin position="10"/>
        <end position="77"/>
    </location>
</feature>
<name>A0ABV8S0X5_9BURK</name>
<reference evidence="6" key="1">
    <citation type="journal article" date="2019" name="Int. J. Syst. Evol. Microbiol.">
        <title>The Global Catalogue of Microorganisms (GCM) 10K type strain sequencing project: providing services to taxonomists for standard genome sequencing and annotation.</title>
        <authorList>
            <consortium name="The Broad Institute Genomics Platform"/>
            <consortium name="The Broad Institute Genome Sequencing Center for Infectious Disease"/>
            <person name="Wu L."/>
            <person name="Ma J."/>
        </authorList>
    </citation>
    <scope>NUCLEOTIDE SEQUENCE [LARGE SCALE GENOMIC DNA]</scope>
    <source>
        <strain evidence="6">CGMCC 1.19029</strain>
    </source>
</reference>
<keyword evidence="1" id="KW-0805">Transcription regulation</keyword>
<evidence type="ECO:0000313" key="6">
    <source>
        <dbReference type="Proteomes" id="UP001595756"/>
    </source>
</evidence>
<dbReference type="Gene3D" id="1.20.120.530">
    <property type="entry name" value="GntR ligand-binding domain-like"/>
    <property type="match status" value="1"/>
</dbReference>
<dbReference type="Proteomes" id="UP001595756">
    <property type="component" value="Unassembled WGS sequence"/>
</dbReference>
<dbReference type="SMART" id="SM00895">
    <property type="entry name" value="FCD"/>
    <property type="match status" value="1"/>
</dbReference>
<dbReference type="EMBL" id="JBHSDY010000007">
    <property type="protein sequence ID" value="MFC4298835.1"/>
    <property type="molecule type" value="Genomic_DNA"/>
</dbReference>
<dbReference type="SUPFAM" id="SSF48008">
    <property type="entry name" value="GntR ligand-binding domain-like"/>
    <property type="match status" value="1"/>
</dbReference>
<dbReference type="PROSITE" id="PS50949">
    <property type="entry name" value="HTH_GNTR"/>
    <property type="match status" value="1"/>
</dbReference>
<comment type="caution">
    <text evidence="5">The sequence shown here is derived from an EMBL/GenBank/DDBJ whole genome shotgun (WGS) entry which is preliminary data.</text>
</comment>
<dbReference type="Gene3D" id="1.10.10.10">
    <property type="entry name" value="Winged helix-like DNA-binding domain superfamily/Winged helix DNA-binding domain"/>
    <property type="match status" value="1"/>
</dbReference>
<organism evidence="5 6">
    <name type="scientific">Castellaniella hirudinis</name>
    <dbReference type="NCBI Taxonomy" id="1144617"/>
    <lineage>
        <taxon>Bacteria</taxon>
        <taxon>Pseudomonadati</taxon>
        <taxon>Pseudomonadota</taxon>
        <taxon>Betaproteobacteria</taxon>
        <taxon>Burkholderiales</taxon>
        <taxon>Alcaligenaceae</taxon>
        <taxon>Castellaniella</taxon>
    </lineage>
</organism>
<sequence>MEAIKISRPKSLAVLVAERLREAIFRTELALGEVLSEEKIATAMNVSRTPVREALTLLQLQGLITIVPQSGSIVFKPDVRDMAELVQYRWMLETQAAPMALDHDPDGASAALERAIQMMVEARQEGDAMKYADADRVFHNVFFDYCGNHYVREAYEICSGRVTALRAHLSGVLEMHRDRTFAEHQEIAAAFLRGDRPALRKALDGHIGAMAGNYTRALNALKKSSEAE</sequence>
<dbReference type="RefSeq" id="WP_376813390.1">
    <property type="nucleotide sequence ID" value="NZ_JBHSDY010000007.1"/>
</dbReference>
<evidence type="ECO:0000256" key="2">
    <source>
        <dbReference type="ARBA" id="ARBA00023125"/>
    </source>
</evidence>
<dbReference type="PANTHER" id="PTHR43537:SF50">
    <property type="entry name" value="TRANSCRIPTIONAL REGULATORY PROTEIN"/>
    <property type="match status" value="1"/>
</dbReference>
<evidence type="ECO:0000256" key="1">
    <source>
        <dbReference type="ARBA" id="ARBA00023015"/>
    </source>
</evidence>
<dbReference type="InterPro" id="IPR011711">
    <property type="entry name" value="GntR_C"/>
</dbReference>
<evidence type="ECO:0000259" key="4">
    <source>
        <dbReference type="PROSITE" id="PS50949"/>
    </source>
</evidence>
<dbReference type="SUPFAM" id="SSF46785">
    <property type="entry name" value="Winged helix' DNA-binding domain"/>
    <property type="match status" value="1"/>
</dbReference>
<keyword evidence="3" id="KW-0804">Transcription</keyword>
<keyword evidence="6" id="KW-1185">Reference proteome</keyword>
<evidence type="ECO:0000313" key="5">
    <source>
        <dbReference type="EMBL" id="MFC4298835.1"/>
    </source>
</evidence>
<dbReference type="PANTHER" id="PTHR43537">
    <property type="entry name" value="TRANSCRIPTIONAL REGULATOR, GNTR FAMILY"/>
    <property type="match status" value="1"/>
</dbReference>
<protein>
    <submittedName>
        <fullName evidence="5">GntR family transcriptional regulator</fullName>
    </submittedName>
</protein>
<dbReference type="PRINTS" id="PR00035">
    <property type="entry name" value="HTHGNTR"/>
</dbReference>
<dbReference type="SMART" id="SM00345">
    <property type="entry name" value="HTH_GNTR"/>
    <property type="match status" value="1"/>
</dbReference>
<accession>A0ABV8S0X5</accession>
<dbReference type="InterPro" id="IPR008920">
    <property type="entry name" value="TF_FadR/GntR_C"/>
</dbReference>
<dbReference type="Pfam" id="PF07729">
    <property type="entry name" value="FCD"/>
    <property type="match status" value="1"/>
</dbReference>
<keyword evidence="2" id="KW-0238">DNA-binding</keyword>
<dbReference type="InterPro" id="IPR036390">
    <property type="entry name" value="WH_DNA-bd_sf"/>
</dbReference>
<dbReference type="CDD" id="cd07377">
    <property type="entry name" value="WHTH_GntR"/>
    <property type="match status" value="1"/>
</dbReference>